<feature type="region of interest" description="Disordered" evidence="1">
    <location>
        <begin position="316"/>
        <end position="370"/>
    </location>
</feature>
<evidence type="ECO:0000313" key="2">
    <source>
        <dbReference type="EMBL" id="KAG5193098.1"/>
    </source>
</evidence>
<feature type="compositionally biased region" description="Low complexity" evidence="1">
    <location>
        <begin position="339"/>
        <end position="362"/>
    </location>
</feature>
<sequence>MAEAAAVAAAAAAAAMDRCRQRELRKGSHGKFFVATPEVMQLMMAHDFYQRFWRVRNDHLNDMLELNPLGLHADYRFGPGDGFESLLSEWLVWNQVPIAEIPHVGPSAFVWGTLRPQCIGDYCEVTACTKTATKVAAGQLQRALSAVEGMAAFCLSHLSAYAQLSELTQSENGVHGPQFSAKDQNSPQPHQGQAALHAAAAAAAEAARIHEEAVLLLRAELRQMRAESIAAARMQEEQAAQLSCQSAAAAAAADAASTAARTHAEEMAAMRTRLRQLRAKLTVAPRTRMQQAMPTRSRMRAQGAEAAKLRTRLRRLRTTPTAAARTRMQQPMPTRSWVAAAAAAGPTATRPQGAEAAAQQPQSTDTGDSR</sequence>
<protein>
    <submittedName>
        <fullName evidence="2">Uncharacterized protein</fullName>
    </submittedName>
</protein>
<accession>A0A835ZQA6</accession>
<gene>
    <name evidence="2" type="ORF">JKP88DRAFT_272401</name>
</gene>
<organism evidence="2 3">
    <name type="scientific">Tribonema minus</name>
    <dbReference type="NCBI Taxonomy" id="303371"/>
    <lineage>
        <taxon>Eukaryota</taxon>
        <taxon>Sar</taxon>
        <taxon>Stramenopiles</taxon>
        <taxon>Ochrophyta</taxon>
        <taxon>PX clade</taxon>
        <taxon>Xanthophyceae</taxon>
        <taxon>Tribonematales</taxon>
        <taxon>Tribonemataceae</taxon>
        <taxon>Tribonema</taxon>
    </lineage>
</organism>
<comment type="caution">
    <text evidence="2">The sequence shown here is derived from an EMBL/GenBank/DDBJ whole genome shotgun (WGS) entry which is preliminary data.</text>
</comment>
<dbReference type="AlphaFoldDB" id="A0A835ZQA6"/>
<proteinExistence type="predicted"/>
<dbReference type="EMBL" id="JAFCMP010000001">
    <property type="protein sequence ID" value="KAG5193098.1"/>
    <property type="molecule type" value="Genomic_DNA"/>
</dbReference>
<feature type="region of interest" description="Disordered" evidence="1">
    <location>
        <begin position="172"/>
        <end position="197"/>
    </location>
</feature>
<reference evidence="2" key="1">
    <citation type="submission" date="2021-02" db="EMBL/GenBank/DDBJ databases">
        <title>First Annotated Genome of the Yellow-green Alga Tribonema minus.</title>
        <authorList>
            <person name="Mahan K.M."/>
        </authorList>
    </citation>
    <scope>NUCLEOTIDE SEQUENCE</scope>
    <source>
        <strain evidence="2">UTEX B ZZ1240</strain>
    </source>
</reference>
<keyword evidence="3" id="KW-1185">Reference proteome</keyword>
<dbReference type="Proteomes" id="UP000664859">
    <property type="component" value="Unassembled WGS sequence"/>
</dbReference>
<evidence type="ECO:0000256" key="1">
    <source>
        <dbReference type="SAM" id="MobiDB-lite"/>
    </source>
</evidence>
<feature type="compositionally biased region" description="Low complexity" evidence="1">
    <location>
        <begin position="318"/>
        <end position="327"/>
    </location>
</feature>
<name>A0A835ZQA6_9STRA</name>
<evidence type="ECO:0000313" key="3">
    <source>
        <dbReference type="Proteomes" id="UP000664859"/>
    </source>
</evidence>
<feature type="region of interest" description="Disordered" evidence="1">
    <location>
        <begin position="287"/>
        <end position="306"/>
    </location>
</feature>
<feature type="compositionally biased region" description="Polar residues" evidence="1">
    <location>
        <begin position="181"/>
        <end position="191"/>
    </location>
</feature>